<feature type="non-terminal residue" evidence="4">
    <location>
        <position position="453"/>
    </location>
</feature>
<dbReference type="AlphaFoldDB" id="A0A1T4W110"/>
<organism evidence="4 5">
    <name type="scientific">Succinivibrio dextrinosolvens DSM 3072</name>
    <dbReference type="NCBI Taxonomy" id="1123324"/>
    <lineage>
        <taxon>Bacteria</taxon>
        <taxon>Pseudomonadati</taxon>
        <taxon>Pseudomonadota</taxon>
        <taxon>Gammaproteobacteria</taxon>
        <taxon>Aeromonadales</taxon>
        <taxon>Succinivibrionaceae</taxon>
        <taxon>Succinivibrio</taxon>
    </lineage>
</organism>
<evidence type="ECO:0000313" key="4">
    <source>
        <dbReference type="EMBL" id="SKA70930.1"/>
    </source>
</evidence>
<dbReference type="STRING" id="83771.SAMN02910357_02314"/>
<feature type="region of interest" description="Disordered" evidence="2">
    <location>
        <begin position="183"/>
        <end position="202"/>
    </location>
</feature>
<dbReference type="InterPro" id="IPR004291">
    <property type="entry name" value="Transposase_IS66_central"/>
</dbReference>
<protein>
    <submittedName>
        <fullName evidence="4">Transposase IS66 family protein</fullName>
    </submittedName>
</protein>
<keyword evidence="5" id="KW-1185">Reference proteome</keyword>
<dbReference type="RefSeq" id="WP_143675691.1">
    <property type="nucleotide sequence ID" value="NZ_FUXX01000084.1"/>
</dbReference>
<sequence>MSTSKILNPENMSKEELIAMLMKTQSELDTTKEELKKSNEKNVLLEEQLTGVQEVTAEGFRQVSELTQNLNKRVILLDDVLSMNLIEQIEFAFAEQVEWIQNARSLFNQTPFNKGSDVKGSKKKLDEAEAATQKLNGSIKNAGRSIKRVAKTIAEAVTAMAGIDKTTYGKAAAAINSFVEPARKDEDKKKSKGRVAKNRATTRTVSASLKTHTCKSCGGTTVPYETGKLVDKVIGANHKLNEILGVIKNIHEVEVCEKCGQVSIAIDDKQDVPVIPNREIGIDYMLGCSDFICRGMALNNYISPIRDMFEIGNDTISYNLHDFVGIYIKPLYDSIIRAAKEAPVLLLDGTPFDCLESQGSRKSKDRKPEDVMVSKSNYILSMAAPAHAKVQFTAYGYLEKRNFDSIRKVITPDYKFKTLVTDGFSGYEQLLDEHPGAKLQHCLVHLRRYLIVA</sequence>
<accession>A0A1T4W110</accession>
<reference evidence="5" key="1">
    <citation type="submission" date="2017-02" db="EMBL/GenBank/DDBJ databases">
        <authorList>
            <person name="Varghese N."/>
            <person name="Submissions S."/>
        </authorList>
    </citation>
    <scope>NUCLEOTIDE SEQUENCE [LARGE SCALE GENOMIC DNA]</scope>
    <source>
        <strain evidence="5">DSM 3072</strain>
    </source>
</reference>
<evidence type="ECO:0000259" key="3">
    <source>
        <dbReference type="Pfam" id="PF03050"/>
    </source>
</evidence>
<proteinExistence type="predicted"/>
<evidence type="ECO:0000313" key="5">
    <source>
        <dbReference type="Proteomes" id="UP000242432"/>
    </source>
</evidence>
<evidence type="ECO:0000256" key="1">
    <source>
        <dbReference type="SAM" id="Coils"/>
    </source>
</evidence>
<dbReference type="EMBL" id="FUXX01000084">
    <property type="protein sequence ID" value="SKA70930.1"/>
    <property type="molecule type" value="Genomic_DNA"/>
</dbReference>
<dbReference type="Pfam" id="PF03050">
    <property type="entry name" value="DDE_Tnp_IS66"/>
    <property type="match status" value="1"/>
</dbReference>
<evidence type="ECO:0000256" key="2">
    <source>
        <dbReference type="SAM" id="MobiDB-lite"/>
    </source>
</evidence>
<keyword evidence="1" id="KW-0175">Coiled coil</keyword>
<feature type="coiled-coil region" evidence="1">
    <location>
        <begin position="14"/>
        <end position="48"/>
    </location>
</feature>
<gene>
    <name evidence="4" type="ORF">SAMN02745213_02378</name>
</gene>
<feature type="domain" description="Transposase IS66 central" evidence="3">
    <location>
        <begin position="315"/>
        <end position="451"/>
    </location>
</feature>
<name>A0A1T4W110_9GAMM</name>
<dbReference type="Proteomes" id="UP000242432">
    <property type="component" value="Unassembled WGS sequence"/>
</dbReference>